<organism evidence="2 3">
    <name type="scientific">Pseudobythopirellula maris</name>
    <dbReference type="NCBI Taxonomy" id="2527991"/>
    <lineage>
        <taxon>Bacteria</taxon>
        <taxon>Pseudomonadati</taxon>
        <taxon>Planctomycetota</taxon>
        <taxon>Planctomycetia</taxon>
        <taxon>Pirellulales</taxon>
        <taxon>Lacipirellulaceae</taxon>
        <taxon>Pseudobythopirellula</taxon>
    </lineage>
</organism>
<dbReference type="AlphaFoldDB" id="A0A5C5ZUQ2"/>
<feature type="region of interest" description="Disordered" evidence="1">
    <location>
        <begin position="1"/>
        <end position="21"/>
    </location>
</feature>
<gene>
    <name evidence="2" type="ORF">Mal64_13450</name>
</gene>
<sequence>MRARRQQVQQTLTQEKNRLGTARDREAREWIRRSIGFLKDQLQEIDGRLAELTREDPGFRRRRELLVTVPGVGATTAHGLIADLPELGRLNRGQAAKLVGLAPPIPRRMPQRRPWGWLKTRWRAQDNAASRKSNRPPGSGAAVAWAKSASEAPKFATHRS</sequence>
<reference evidence="2 3" key="1">
    <citation type="submission" date="2019-02" db="EMBL/GenBank/DDBJ databases">
        <title>Deep-cultivation of Planctomycetes and their phenomic and genomic characterization uncovers novel biology.</title>
        <authorList>
            <person name="Wiegand S."/>
            <person name="Jogler M."/>
            <person name="Boedeker C."/>
            <person name="Pinto D."/>
            <person name="Vollmers J."/>
            <person name="Rivas-Marin E."/>
            <person name="Kohn T."/>
            <person name="Peeters S.H."/>
            <person name="Heuer A."/>
            <person name="Rast P."/>
            <person name="Oberbeckmann S."/>
            <person name="Bunk B."/>
            <person name="Jeske O."/>
            <person name="Meyerdierks A."/>
            <person name="Storesund J.E."/>
            <person name="Kallscheuer N."/>
            <person name="Luecker S."/>
            <person name="Lage O.M."/>
            <person name="Pohl T."/>
            <person name="Merkel B.J."/>
            <person name="Hornburger P."/>
            <person name="Mueller R.-W."/>
            <person name="Bruemmer F."/>
            <person name="Labrenz M."/>
            <person name="Spormann A.M."/>
            <person name="Op Den Camp H."/>
            <person name="Overmann J."/>
            <person name="Amann R."/>
            <person name="Jetten M.S.M."/>
            <person name="Mascher T."/>
            <person name="Medema M.H."/>
            <person name="Devos D.P."/>
            <person name="Kaster A.-K."/>
            <person name="Ovreas L."/>
            <person name="Rohde M."/>
            <person name="Galperin M.Y."/>
            <person name="Jogler C."/>
        </authorList>
    </citation>
    <scope>NUCLEOTIDE SEQUENCE [LARGE SCALE GENOMIC DNA]</scope>
    <source>
        <strain evidence="2 3">Mal64</strain>
    </source>
</reference>
<accession>A0A5C5ZUQ2</accession>
<evidence type="ECO:0000313" key="3">
    <source>
        <dbReference type="Proteomes" id="UP000315440"/>
    </source>
</evidence>
<feature type="region of interest" description="Disordered" evidence="1">
    <location>
        <begin position="124"/>
        <end position="160"/>
    </location>
</feature>
<comment type="caution">
    <text evidence="2">The sequence shown here is derived from an EMBL/GenBank/DDBJ whole genome shotgun (WGS) entry which is preliminary data.</text>
</comment>
<evidence type="ECO:0008006" key="4">
    <source>
        <dbReference type="Google" id="ProtNLM"/>
    </source>
</evidence>
<feature type="compositionally biased region" description="Polar residues" evidence="1">
    <location>
        <begin position="1"/>
        <end position="14"/>
    </location>
</feature>
<proteinExistence type="predicted"/>
<dbReference type="EMBL" id="SJPQ01000001">
    <property type="protein sequence ID" value="TWT90946.1"/>
    <property type="molecule type" value="Genomic_DNA"/>
</dbReference>
<name>A0A5C5ZUQ2_9BACT</name>
<protein>
    <recommendedName>
        <fullName evidence="4">Transposase IS116/IS110/IS902 family protein</fullName>
    </recommendedName>
</protein>
<keyword evidence="3" id="KW-1185">Reference proteome</keyword>
<evidence type="ECO:0000256" key="1">
    <source>
        <dbReference type="SAM" id="MobiDB-lite"/>
    </source>
</evidence>
<evidence type="ECO:0000313" key="2">
    <source>
        <dbReference type="EMBL" id="TWT90946.1"/>
    </source>
</evidence>
<dbReference type="Proteomes" id="UP000315440">
    <property type="component" value="Unassembled WGS sequence"/>
</dbReference>
<feature type="compositionally biased region" description="Low complexity" evidence="1">
    <location>
        <begin position="139"/>
        <end position="152"/>
    </location>
</feature>